<dbReference type="AlphaFoldDB" id="A0AAN7AB35"/>
<comment type="caution">
    <text evidence="2">The sequence shown here is derived from an EMBL/GenBank/DDBJ whole genome shotgun (WGS) entry which is preliminary data.</text>
</comment>
<gene>
    <name evidence="2" type="ORF">QBC35DRAFT_210995</name>
</gene>
<organism evidence="2 3">
    <name type="scientific">Podospora australis</name>
    <dbReference type="NCBI Taxonomy" id="1536484"/>
    <lineage>
        <taxon>Eukaryota</taxon>
        <taxon>Fungi</taxon>
        <taxon>Dikarya</taxon>
        <taxon>Ascomycota</taxon>
        <taxon>Pezizomycotina</taxon>
        <taxon>Sordariomycetes</taxon>
        <taxon>Sordariomycetidae</taxon>
        <taxon>Sordariales</taxon>
        <taxon>Podosporaceae</taxon>
        <taxon>Podospora</taxon>
    </lineage>
</organism>
<feature type="region of interest" description="Disordered" evidence="1">
    <location>
        <begin position="1"/>
        <end position="26"/>
    </location>
</feature>
<reference evidence="2" key="2">
    <citation type="submission" date="2023-05" db="EMBL/GenBank/DDBJ databases">
        <authorList>
            <consortium name="Lawrence Berkeley National Laboratory"/>
            <person name="Steindorff A."/>
            <person name="Hensen N."/>
            <person name="Bonometti L."/>
            <person name="Westerberg I."/>
            <person name="Brannstrom I.O."/>
            <person name="Guillou S."/>
            <person name="Cros-Aarteil S."/>
            <person name="Calhoun S."/>
            <person name="Haridas S."/>
            <person name="Kuo A."/>
            <person name="Mondo S."/>
            <person name="Pangilinan J."/>
            <person name="Riley R."/>
            <person name="Labutti K."/>
            <person name="Andreopoulos B."/>
            <person name="Lipzen A."/>
            <person name="Chen C."/>
            <person name="Yanf M."/>
            <person name="Daum C."/>
            <person name="Ng V."/>
            <person name="Clum A."/>
            <person name="Ohm R."/>
            <person name="Martin F."/>
            <person name="Silar P."/>
            <person name="Natvig D."/>
            <person name="Lalanne C."/>
            <person name="Gautier V."/>
            <person name="Ament-Velasquez S.L."/>
            <person name="Kruys A."/>
            <person name="Hutchinson M.I."/>
            <person name="Powell A.J."/>
            <person name="Barry K."/>
            <person name="Miller A.N."/>
            <person name="Grigoriev I.V."/>
            <person name="Debuchy R."/>
            <person name="Gladieux P."/>
            <person name="Thoren M.H."/>
            <person name="Johannesson H."/>
        </authorList>
    </citation>
    <scope>NUCLEOTIDE SEQUENCE</scope>
    <source>
        <strain evidence="2">PSN309</strain>
    </source>
</reference>
<dbReference type="Proteomes" id="UP001302126">
    <property type="component" value="Unassembled WGS sequence"/>
</dbReference>
<proteinExistence type="predicted"/>
<evidence type="ECO:0000313" key="2">
    <source>
        <dbReference type="EMBL" id="KAK4182076.1"/>
    </source>
</evidence>
<keyword evidence="3" id="KW-1185">Reference proteome</keyword>
<evidence type="ECO:0000313" key="3">
    <source>
        <dbReference type="Proteomes" id="UP001302126"/>
    </source>
</evidence>
<evidence type="ECO:0000256" key="1">
    <source>
        <dbReference type="SAM" id="MobiDB-lite"/>
    </source>
</evidence>
<sequence>MTPMSGSKPKSSRHRATVTCPKLKDNDRDPRLRINVGSLVKTLCKDRRQGPSFLYGSRPPLNGTVWKAREKEKFETNVYDRAQSGKEKEVDASMSVDMSEKATELRMEAEAGLKHGDPRPK</sequence>
<dbReference type="EMBL" id="MU864774">
    <property type="protein sequence ID" value="KAK4182076.1"/>
    <property type="molecule type" value="Genomic_DNA"/>
</dbReference>
<protein>
    <submittedName>
        <fullName evidence="2">Uncharacterized protein</fullName>
    </submittedName>
</protein>
<accession>A0AAN7AB35</accession>
<reference evidence="2" key="1">
    <citation type="journal article" date="2023" name="Mol. Phylogenet. Evol.">
        <title>Genome-scale phylogeny and comparative genomics of the fungal order Sordariales.</title>
        <authorList>
            <person name="Hensen N."/>
            <person name="Bonometti L."/>
            <person name="Westerberg I."/>
            <person name="Brannstrom I.O."/>
            <person name="Guillou S."/>
            <person name="Cros-Aarteil S."/>
            <person name="Calhoun S."/>
            <person name="Haridas S."/>
            <person name="Kuo A."/>
            <person name="Mondo S."/>
            <person name="Pangilinan J."/>
            <person name="Riley R."/>
            <person name="LaButti K."/>
            <person name="Andreopoulos B."/>
            <person name="Lipzen A."/>
            <person name="Chen C."/>
            <person name="Yan M."/>
            <person name="Daum C."/>
            <person name="Ng V."/>
            <person name="Clum A."/>
            <person name="Steindorff A."/>
            <person name="Ohm R.A."/>
            <person name="Martin F."/>
            <person name="Silar P."/>
            <person name="Natvig D.O."/>
            <person name="Lalanne C."/>
            <person name="Gautier V."/>
            <person name="Ament-Velasquez S.L."/>
            <person name="Kruys A."/>
            <person name="Hutchinson M.I."/>
            <person name="Powell A.J."/>
            <person name="Barry K."/>
            <person name="Miller A.N."/>
            <person name="Grigoriev I.V."/>
            <person name="Debuchy R."/>
            <person name="Gladieux P."/>
            <person name="Hiltunen Thoren M."/>
            <person name="Johannesson H."/>
        </authorList>
    </citation>
    <scope>NUCLEOTIDE SEQUENCE</scope>
    <source>
        <strain evidence="2">PSN309</strain>
    </source>
</reference>
<name>A0AAN7AB35_9PEZI</name>